<evidence type="ECO:0000256" key="1">
    <source>
        <dbReference type="SAM" id="Coils"/>
    </source>
</evidence>
<organism evidence="2">
    <name type="scientific">marine sediment metagenome</name>
    <dbReference type="NCBI Taxonomy" id="412755"/>
    <lineage>
        <taxon>unclassified sequences</taxon>
        <taxon>metagenomes</taxon>
        <taxon>ecological metagenomes</taxon>
    </lineage>
</organism>
<dbReference type="AlphaFoldDB" id="A0A0F9J4G2"/>
<feature type="coiled-coil region" evidence="1">
    <location>
        <begin position="61"/>
        <end position="88"/>
    </location>
</feature>
<reference evidence="2" key="1">
    <citation type="journal article" date="2015" name="Nature">
        <title>Complex archaea that bridge the gap between prokaryotes and eukaryotes.</title>
        <authorList>
            <person name="Spang A."/>
            <person name="Saw J.H."/>
            <person name="Jorgensen S.L."/>
            <person name="Zaremba-Niedzwiedzka K."/>
            <person name="Martijn J."/>
            <person name="Lind A.E."/>
            <person name="van Eijk R."/>
            <person name="Schleper C."/>
            <person name="Guy L."/>
            <person name="Ettema T.J."/>
        </authorList>
    </citation>
    <scope>NUCLEOTIDE SEQUENCE</scope>
</reference>
<sequence length="92" mass="10743">MLFSTSARREEQRCIFPFFEEDSLVLSVDLLCSRYHQRPSDILCIPGDLYRLDFDLAVVHIADIIRKNERKKDEYSKLVNQFAAMEAAQRGC</sequence>
<keyword evidence="1" id="KW-0175">Coiled coil</keyword>
<name>A0A0F9J4G2_9ZZZZ</name>
<proteinExistence type="predicted"/>
<dbReference type="EMBL" id="LAZR01012346">
    <property type="protein sequence ID" value="KKM27314.1"/>
    <property type="molecule type" value="Genomic_DNA"/>
</dbReference>
<evidence type="ECO:0000313" key="2">
    <source>
        <dbReference type="EMBL" id="KKM27314.1"/>
    </source>
</evidence>
<gene>
    <name evidence="2" type="ORF">LCGC14_1576000</name>
</gene>
<protein>
    <submittedName>
        <fullName evidence="2">Uncharacterized protein</fullName>
    </submittedName>
</protein>
<accession>A0A0F9J4G2</accession>
<comment type="caution">
    <text evidence="2">The sequence shown here is derived from an EMBL/GenBank/DDBJ whole genome shotgun (WGS) entry which is preliminary data.</text>
</comment>